<keyword evidence="1" id="KW-1133">Transmembrane helix</keyword>
<dbReference type="Proteomes" id="UP000076532">
    <property type="component" value="Unassembled WGS sequence"/>
</dbReference>
<dbReference type="EMBL" id="KV417585">
    <property type="protein sequence ID" value="KZP17190.1"/>
    <property type="molecule type" value="Genomic_DNA"/>
</dbReference>
<evidence type="ECO:0000256" key="1">
    <source>
        <dbReference type="SAM" id="Phobius"/>
    </source>
</evidence>
<reference evidence="2 3" key="1">
    <citation type="journal article" date="2016" name="Mol. Biol. Evol.">
        <title>Comparative Genomics of Early-Diverging Mushroom-Forming Fungi Provides Insights into the Origins of Lignocellulose Decay Capabilities.</title>
        <authorList>
            <person name="Nagy L.G."/>
            <person name="Riley R."/>
            <person name="Tritt A."/>
            <person name="Adam C."/>
            <person name="Daum C."/>
            <person name="Floudas D."/>
            <person name="Sun H."/>
            <person name="Yadav J.S."/>
            <person name="Pangilinan J."/>
            <person name="Larsson K.H."/>
            <person name="Matsuura K."/>
            <person name="Barry K."/>
            <person name="Labutti K."/>
            <person name="Kuo R."/>
            <person name="Ohm R.A."/>
            <person name="Bhattacharya S.S."/>
            <person name="Shirouzu T."/>
            <person name="Yoshinaga Y."/>
            <person name="Martin F.M."/>
            <person name="Grigoriev I.V."/>
            <person name="Hibbett D.S."/>
        </authorList>
    </citation>
    <scope>NUCLEOTIDE SEQUENCE [LARGE SCALE GENOMIC DNA]</scope>
    <source>
        <strain evidence="2 3">CBS 109695</strain>
    </source>
</reference>
<organism evidence="2 3">
    <name type="scientific">Athelia psychrophila</name>
    <dbReference type="NCBI Taxonomy" id="1759441"/>
    <lineage>
        <taxon>Eukaryota</taxon>
        <taxon>Fungi</taxon>
        <taxon>Dikarya</taxon>
        <taxon>Basidiomycota</taxon>
        <taxon>Agaricomycotina</taxon>
        <taxon>Agaricomycetes</taxon>
        <taxon>Agaricomycetidae</taxon>
        <taxon>Atheliales</taxon>
        <taxon>Atheliaceae</taxon>
        <taxon>Athelia</taxon>
    </lineage>
</organism>
<evidence type="ECO:0000313" key="3">
    <source>
        <dbReference type="Proteomes" id="UP000076532"/>
    </source>
</evidence>
<keyword evidence="1" id="KW-0472">Membrane</keyword>
<keyword evidence="1" id="KW-0812">Transmembrane</keyword>
<dbReference type="AlphaFoldDB" id="A0A166FUY7"/>
<keyword evidence="3" id="KW-1185">Reference proteome</keyword>
<evidence type="ECO:0000313" key="2">
    <source>
        <dbReference type="EMBL" id="KZP17190.1"/>
    </source>
</evidence>
<feature type="transmembrane region" description="Helical" evidence="1">
    <location>
        <begin position="6"/>
        <end position="27"/>
    </location>
</feature>
<gene>
    <name evidence="2" type="ORF">FIBSPDRAFT_34443</name>
</gene>
<accession>A0A166FUY7</accession>
<protein>
    <submittedName>
        <fullName evidence="2">Uncharacterized protein</fullName>
    </submittedName>
</protein>
<sequence length="103" mass="10941">MSGILFSVCTINLMGYLGASCMCGIFFRRRMQDALCGAADASTNVCGKPDITPTSCRLSSGTLCRGACLRASGAQAHCTRDRTKARDGHDIYYSPGRPGRLGL</sequence>
<name>A0A166FUY7_9AGAM</name>
<proteinExistence type="predicted"/>